<keyword evidence="8 13" id="KW-0720">Serine protease</keyword>
<dbReference type="GO" id="GO:0004252">
    <property type="term" value="F:serine-type endopeptidase activity"/>
    <property type="evidence" value="ECO:0007669"/>
    <property type="project" value="InterPro"/>
</dbReference>
<dbReference type="GO" id="GO:0006508">
    <property type="term" value="P:proteolysis"/>
    <property type="evidence" value="ECO:0007669"/>
    <property type="project" value="UniProtKB-KW"/>
</dbReference>
<gene>
    <name evidence="12 16" type="primary">CTU1</name>
    <name evidence="12" type="synonym">ATPBD3</name>
    <name evidence="12" type="synonym">NCS6</name>
    <name evidence="16" type="ORF">Y1Q_0018501</name>
</gene>
<dbReference type="PROSITE" id="PS00134">
    <property type="entry name" value="TRYPSIN_HIS"/>
    <property type="match status" value="1"/>
</dbReference>
<keyword evidence="6 12" id="KW-0819">tRNA processing</keyword>
<feature type="region of interest" description="Disordered" evidence="14">
    <location>
        <begin position="433"/>
        <end position="463"/>
    </location>
</feature>
<feature type="compositionally biased region" description="Basic and acidic residues" evidence="14">
    <location>
        <begin position="348"/>
        <end position="366"/>
    </location>
</feature>
<evidence type="ECO:0000256" key="7">
    <source>
        <dbReference type="ARBA" id="ARBA00022801"/>
    </source>
</evidence>
<dbReference type="GO" id="GO:0016779">
    <property type="term" value="F:nucleotidyltransferase activity"/>
    <property type="evidence" value="ECO:0007669"/>
    <property type="project" value="UniProtKB-UniRule"/>
</dbReference>
<keyword evidence="4 13" id="KW-0645">Protease</keyword>
<evidence type="ECO:0000259" key="15">
    <source>
        <dbReference type="PROSITE" id="PS50240"/>
    </source>
</evidence>
<comment type="subcellular location">
    <subcellularLocation>
        <location evidence="12">Cytoplasm</location>
    </subcellularLocation>
</comment>
<evidence type="ECO:0000256" key="9">
    <source>
        <dbReference type="ARBA" id="ARBA00022884"/>
    </source>
</evidence>
<keyword evidence="9 12" id="KW-0694">RNA-binding</keyword>
<dbReference type="PRINTS" id="PR00722">
    <property type="entry name" value="CHYMOTRYPSIN"/>
</dbReference>
<evidence type="ECO:0000256" key="2">
    <source>
        <dbReference type="ARBA" id="ARBA00022490"/>
    </source>
</evidence>
<dbReference type="InterPro" id="IPR056369">
    <property type="entry name" value="CTU1-like_ATP-bd"/>
</dbReference>
<keyword evidence="2 12" id="KW-0963">Cytoplasm</keyword>
<dbReference type="InterPro" id="IPR043504">
    <property type="entry name" value="Peptidase_S1_PA_chymotrypsin"/>
</dbReference>
<dbReference type="InterPro" id="IPR011063">
    <property type="entry name" value="TilS/TtcA_N"/>
</dbReference>
<dbReference type="InterPro" id="IPR018114">
    <property type="entry name" value="TRYPSIN_HIS"/>
</dbReference>
<comment type="similarity">
    <text evidence="12">Belongs to the TtcA family. CTU1/NCS6/ATPBD3 subfamily.</text>
</comment>
<keyword evidence="10" id="KW-1015">Disulfide bond</keyword>
<feature type="domain" description="Peptidase S1" evidence="15">
    <location>
        <begin position="541"/>
        <end position="764"/>
    </location>
</feature>
<dbReference type="Pfam" id="PF00089">
    <property type="entry name" value="Trypsin"/>
    <property type="match status" value="1"/>
</dbReference>
<evidence type="ECO:0000256" key="5">
    <source>
        <dbReference type="ARBA" id="ARBA00022679"/>
    </source>
</evidence>
<comment type="function">
    <text evidence="11 12">Plays a central role in 2-thiolation of mcm(5)S(2)U at tRNA wobble positions of tRNA(Lys), tRNA(Glu) and tRNA(Gln). Directly binds tRNAs and probably acts by catalyzing adenylation of tRNAs, an intermediate required for 2-thiolation. It is unclear whether it acts as a sulfurtransferase that transfers sulfur from thiocarboxylated URM1 onto the uridine of tRNAs at wobble position.</text>
</comment>
<dbReference type="Proteomes" id="UP000050525">
    <property type="component" value="Unassembled WGS sequence"/>
</dbReference>
<dbReference type="PROSITE" id="PS00135">
    <property type="entry name" value="TRYPSIN_SER"/>
    <property type="match status" value="1"/>
</dbReference>
<keyword evidence="5 12" id="KW-0808">Transferase</keyword>
<dbReference type="UniPathway" id="UPA00988"/>
<evidence type="ECO:0000313" key="16">
    <source>
        <dbReference type="EMBL" id="KYO34928.1"/>
    </source>
</evidence>
<keyword evidence="17" id="KW-1185">Reference proteome</keyword>
<dbReference type="InterPro" id="IPR009003">
    <property type="entry name" value="Peptidase_S1_PA"/>
</dbReference>
<dbReference type="InterPro" id="IPR000541">
    <property type="entry name" value="Ncs6/Tuc1/Ctu1"/>
</dbReference>
<dbReference type="EC" id="2.7.7.-" evidence="12"/>
<dbReference type="CDD" id="cd00190">
    <property type="entry name" value="Tryp_SPc"/>
    <property type="match status" value="1"/>
</dbReference>
<keyword evidence="7 13" id="KW-0378">Hydrolase</keyword>
<dbReference type="Gene3D" id="2.40.10.10">
    <property type="entry name" value="Trypsin-like serine proteases"/>
    <property type="match status" value="2"/>
</dbReference>
<sequence length="766" mass="83644">MGNLRIPRRAQCPLVAMPVHCTACGECPAALRRPRTGQALCRACFVGAFEKEAHAAVTSGRLFRRGDTVAVAASGGKDSTVLAHLLRTLDARHGYGLQLELLAVDEGIAGYRDEALGAVYRGRDRWGLPLTVVSYRELHGWTMDRVVASAGRRSNCTFCGVFRRQALERGAAMVGADKIATGHNADDVAETVLMNFLRGDVARLRRGTLAAPEEAESSQDGAVPRCKPLRHAYEKEIVLYAYFLGLDYFSTECRYAPHAYRGHARTLLKDLEAARASAVADLGHSAEHLALRPEAGRAARGACTRCGAVASQPVCAACLLLEGLERGLPRLGLGKGRRDRASGIEGETEPREKGRGLKEEATKDDWLYGAHGLKALEEEPRQRRRGHKAMGAELENPHLEERQPGALEEEEAEPQQRRVWQLRRWSQNIVGEELEVNGEQQPGSLEEEETHHRRQGQETTGEELQLEATQQGGDTTQALCSLLGLRSSAQWLFLIGDSSPPSLHFSTEVSWPPYTPPSAMKVLGFLLMLLVPPGTKLIGKLVLGTKPCLPHSQPWQAALFTHQGYSCGGTLIAPEWVLTAAHCQNGLIQVRLGAHNLRGVASGEQRVIAIQSFPYTNYSTRSREGDIMLLKLAPPAVLTRYVQPLPVATTCVPPDTTCLVSGWGSTTSPYATFPDILQCTKVWTVSHDHCREAYGNLVTQNMMCAGVKGGGRDSCQGDSGSPLVCKGQLQGMVSWGELECVHPNKPGVYTQVCKYLEWICKTMEDN</sequence>
<dbReference type="SMART" id="SM00020">
    <property type="entry name" value="Tryp_SPc"/>
    <property type="match status" value="1"/>
</dbReference>
<keyword evidence="3 12" id="KW-0820">tRNA-binding</keyword>
<evidence type="ECO:0000256" key="11">
    <source>
        <dbReference type="ARBA" id="ARBA00060195"/>
    </source>
</evidence>
<dbReference type="HAMAP" id="MF_03053">
    <property type="entry name" value="CTU1"/>
    <property type="match status" value="1"/>
</dbReference>
<dbReference type="InterPro" id="IPR032442">
    <property type="entry name" value="CTU1_C"/>
</dbReference>
<comment type="pathway">
    <text evidence="12">tRNA modification; 5-methoxycarbonylmethyl-2-thiouridine-tRNA biosynthesis.</text>
</comment>
<evidence type="ECO:0000256" key="13">
    <source>
        <dbReference type="RuleBase" id="RU363034"/>
    </source>
</evidence>
<dbReference type="eggNOG" id="KOG2840">
    <property type="taxonomic scope" value="Eukaryota"/>
</dbReference>
<dbReference type="FunFam" id="3.40.50.620:FF:000132">
    <property type="entry name" value="Cytoplasmic tRNA 2-thiolation protein 1"/>
    <property type="match status" value="1"/>
</dbReference>
<evidence type="ECO:0000256" key="10">
    <source>
        <dbReference type="ARBA" id="ARBA00023157"/>
    </source>
</evidence>
<dbReference type="PANTHER" id="PTHR11807:SF12">
    <property type="entry name" value="CYTOPLASMIC TRNA 2-THIOLATION PROTEIN 1"/>
    <property type="match status" value="1"/>
</dbReference>
<dbReference type="InterPro" id="IPR001254">
    <property type="entry name" value="Trypsin_dom"/>
</dbReference>
<dbReference type="InterPro" id="IPR001314">
    <property type="entry name" value="Peptidase_S1A"/>
</dbReference>
<evidence type="ECO:0000256" key="4">
    <source>
        <dbReference type="ARBA" id="ARBA00022670"/>
    </source>
</evidence>
<dbReference type="EMBL" id="AKHW03003238">
    <property type="protein sequence ID" value="KYO34928.1"/>
    <property type="molecule type" value="Genomic_DNA"/>
</dbReference>
<dbReference type="SUPFAM" id="SSF52402">
    <property type="entry name" value="Adenine nucleotide alpha hydrolases-like"/>
    <property type="match status" value="1"/>
</dbReference>
<evidence type="ECO:0000256" key="3">
    <source>
        <dbReference type="ARBA" id="ARBA00022555"/>
    </source>
</evidence>
<dbReference type="GO" id="GO:0032447">
    <property type="term" value="P:protein urmylation"/>
    <property type="evidence" value="ECO:0007669"/>
    <property type="project" value="UniProtKB-UniRule"/>
</dbReference>
<dbReference type="GO" id="GO:0000049">
    <property type="term" value="F:tRNA binding"/>
    <property type="evidence" value="ECO:0007669"/>
    <property type="project" value="UniProtKB-UniRule"/>
</dbReference>
<evidence type="ECO:0000256" key="14">
    <source>
        <dbReference type="SAM" id="MobiDB-lite"/>
    </source>
</evidence>
<comment type="caution">
    <text evidence="16">The sequence shown here is derived from an EMBL/GenBank/DDBJ whole genome shotgun (WGS) entry which is preliminary data.</text>
</comment>
<dbReference type="PROSITE" id="PS50240">
    <property type="entry name" value="TRYPSIN_DOM"/>
    <property type="match status" value="1"/>
</dbReference>
<evidence type="ECO:0000256" key="12">
    <source>
        <dbReference type="HAMAP-Rule" id="MF_03053"/>
    </source>
</evidence>
<dbReference type="STRING" id="8496.A0A151NDP7"/>
<evidence type="ECO:0000313" key="17">
    <source>
        <dbReference type="Proteomes" id="UP000050525"/>
    </source>
</evidence>
<evidence type="ECO:0000256" key="8">
    <source>
        <dbReference type="ARBA" id="ARBA00022825"/>
    </source>
</evidence>
<feature type="region of interest" description="Disordered" evidence="14">
    <location>
        <begin position="332"/>
        <end position="417"/>
    </location>
</feature>
<accession>A0A151NDP7</accession>
<dbReference type="GO" id="GO:0002144">
    <property type="term" value="C:cytosolic tRNA wobble base thiouridylase complex"/>
    <property type="evidence" value="ECO:0007669"/>
    <property type="project" value="TreeGrafter"/>
</dbReference>
<dbReference type="Pfam" id="PF16503">
    <property type="entry name" value="zn-ribbon_14"/>
    <property type="match status" value="1"/>
</dbReference>
<evidence type="ECO:0000256" key="1">
    <source>
        <dbReference type="ARBA" id="ARBA00009228"/>
    </source>
</evidence>
<dbReference type="GO" id="GO:0005739">
    <property type="term" value="C:mitochondrion"/>
    <property type="evidence" value="ECO:0007669"/>
    <property type="project" value="TreeGrafter"/>
</dbReference>
<proteinExistence type="inferred from homology"/>
<dbReference type="AlphaFoldDB" id="A0A151NDP7"/>
<dbReference type="GO" id="GO:0002143">
    <property type="term" value="P:tRNA wobble position uridine thiolation"/>
    <property type="evidence" value="ECO:0007669"/>
    <property type="project" value="TreeGrafter"/>
</dbReference>
<dbReference type="CDD" id="cd01713">
    <property type="entry name" value="CTU1-like"/>
    <property type="match status" value="1"/>
</dbReference>
<name>A0A151NDP7_ALLMI</name>
<dbReference type="PANTHER" id="PTHR11807">
    <property type="entry name" value="ATPASES OF THE PP SUPERFAMILY-RELATED"/>
    <property type="match status" value="1"/>
</dbReference>
<dbReference type="InterPro" id="IPR033116">
    <property type="entry name" value="TRYPSIN_SER"/>
</dbReference>
<dbReference type="Gene3D" id="3.40.50.620">
    <property type="entry name" value="HUPs"/>
    <property type="match status" value="1"/>
</dbReference>
<comment type="similarity">
    <text evidence="1">Belongs to the peptidase S1 family. Snake venom subfamily.</text>
</comment>
<dbReference type="FunFam" id="2.40.10.10:FF:000010">
    <property type="entry name" value="Kallikrein related peptidase 11"/>
    <property type="match status" value="1"/>
</dbReference>
<evidence type="ECO:0000256" key="6">
    <source>
        <dbReference type="ARBA" id="ARBA00022694"/>
    </source>
</evidence>
<dbReference type="InterPro" id="IPR014729">
    <property type="entry name" value="Rossmann-like_a/b/a_fold"/>
</dbReference>
<protein>
    <recommendedName>
        <fullName evidence="12">Cytoplasmic tRNA 2-thiolation protein 1</fullName>
        <ecNumber evidence="12">2.7.7.-</ecNumber>
    </recommendedName>
    <alternativeName>
        <fullName evidence="12">ATP-binding domain-containing protein 3</fullName>
    </alternativeName>
    <alternativeName>
        <fullName evidence="12">Cytoplasmic tRNA adenylyltransferase 1</fullName>
    </alternativeName>
</protein>
<dbReference type="SUPFAM" id="SSF50494">
    <property type="entry name" value="Trypsin-like serine proteases"/>
    <property type="match status" value="1"/>
</dbReference>
<dbReference type="Pfam" id="PF01171">
    <property type="entry name" value="ATP_bind_3"/>
    <property type="match status" value="1"/>
</dbReference>
<reference evidence="16 17" key="1">
    <citation type="journal article" date="2012" name="Genome Biol.">
        <title>Sequencing three crocodilian genomes to illuminate the evolution of archosaurs and amniotes.</title>
        <authorList>
            <person name="St John J.A."/>
            <person name="Braun E.L."/>
            <person name="Isberg S.R."/>
            <person name="Miles L.G."/>
            <person name="Chong A.Y."/>
            <person name="Gongora J."/>
            <person name="Dalzell P."/>
            <person name="Moran C."/>
            <person name="Bed'hom B."/>
            <person name="Abzhanov A."/>
            <person name="Burgess S.C."/>
            <person name="Cooksey A.M."/>
            <person name="Castoe T.A."/>
            <person name="Crawford N.G."/>
            <person name="Densmore L.D."/>
            <person name="Drew J.C."/>
            <person name="Edwards S.V."/>
            <person name="Faircloth B.C."/>
            <person name="Fujita M.K."/>
            <person name="Greenwold M.J."/>
            <person name="Hoffmann F.G."/>
            <person name="Howard J.M."/>
            <person name="Iguchi T."/>
            <person name="Janes D.E."/>
            <person name="Khan S.Y."/>
            <person name="Kohno S."/>
            <person name="de Koning A.J."/>
            <person name="Lance S.L."/>
            <person name="McCarthy F.M."/>
            <person name="McCormack J.E."/>
            <person name="Merchant M.E."/>
            <person name="Peterson D.G."/>
            <person name="Pollock D.D."/>
            <person name="Pourmand N."/>
            <person name="Raney B.J."/>
            <person name="Roessler K.A."/>
            <person name="Sanford J.R."/>
            <person name="Sawyer R.H."/>
            <person name="Schmidt C.J."/>
            <person name="Triplett E.W."/>
            <person name="Tuberville T.D."/>
            <person name="Venegas-Anaya M."/>
            <person name="Howard J.T."/>
            <person name="Jarvis E.D."/>
            <person name="Guillette L.J.Jr."/>
            <person name="Glenn T.C."/>
            <person name="Green R.E."/>
            <person name="Ray D.A."/>
        </authorList>
    </citation>
    <scope>NUCLEOTIDE SEQUENCE [LARGE SCALE GENOMIC DNA]</scope>
    <source>
        <strain evidence="16">KSC_2009_1</strain>
    </source>
</reference>
<organism evidence="16 17">
    <name type="scientific">Alligator mississippiensis</name>
    <name type="common">American alligator</name>
    <dbReference type="NCBI Taxonomy" id="8496"/>
    <lineage>
        <taxon>Eukaryota</taxon>
        <taxon>Metazoa</taxon>
        <taxon>Chordata</taxon>
        <taxon>Craniata</taxon>
        <taxon>Vertebrata</taxon>
        <taxon>Euteleostomi</taxon>
        <taxon>Archelosauria</taxon>
        <taxon>Archosauria</taxon>
        <taxon>Crocodylia</taxon>
        <taxon>Alligatoridae</taxon>
        <taxon>Alligatorinae</taxon>
        <taxon>Alligator</taxon>
    </lineage>
</organism>